<feature type="compositionally biased region" description="Basic and acidic residues" evidence="2">
    <location>
        <begin position="20"/>
        <end position="73"/>
    </location>
</feature>
<feature type="compositionally biased region" description="Gly residues" evidence="2">
    <location>
        <begin position="80"/>
        <end position="115"/>
    </location>
</feature>
<sequence length="149" mass="15281">MEAAKEKISNVAASATAGMDKSKAVAAEKAEKLKTRDPLQKEAAEERKHEKISQAELDKQQAYKENAIRKGEAQHTGVGHATGLGGHHTGVGHETGLGGHHTGVGHETGLGGHHIGVGHPEGLVGHQTGVEHQTGLGDPTGHTTGGGVL</sequence>
<name>A0A3R5SJ91_9ASPA</name>
<evidence type="ECO:0000256" key="1">
    <source>
        <dbReference type="ARBA" id="ARBA00010975"/>
    </source>
</evidence>
<dbReference type="PANTHER" id="PTHR33493:SF2">
    <property type="entry name" value="LATE EMBRYOGENESIS ABUNDANT PROTEIN 46"/>
    <property type="match status" value="1"/>
</dbReference>
<reference evidence="3" key="1">
    <citation type="submission" date="2018-02" db="EMBL/GenBank/DDBJ databases">
        <authorList>
            <person name="Tsou P.-L."/>
            <person name="Blackman S."/>
            <person name="Godfrey T."/>
        </authorList>
    </citation>
    <scope>NUCLEOTIDE SEQUENCE</scope>
</reference>
<organism evidence="3">
    <name type="scientific">Phalaenopsis aphrodite x Phalaenopsis amabilis</name>
    <dbReference type="NCBI Taxonomy" id="2505974"/>
    <lineage>
        <taxon>Eukaryota</taxon>
        <taxon>Viridiplantae</taxon>
        <taxon>Streptophyta</taxon>
        <taxon>Embryophyta</taxon>
        <taxon>Tracheophyta</taxon>
        <taxon>Spermatophyta</taxon>
        <taxon>Magnoliopsida</taxon>
        <taxon>Liliopsida</taxon>
        <taxon>Asparagales</taxon>
        <taxon>Orchidaceae</taxon>
        <taxon>Epidendroideae</taxon>
        <taxon>Vandeae</taxon>
        <taxon>Aeridinae</taxon>
        <taxon>Phalaenopsis</taxon>
    </lineage>
</organism>
<dbReference type="EMBL" id="MG921626">
    <property type="protein sequence ID" value="QAA78556.1"/>
    <property type="molecule type" value="mRNA"/>
</dbReference>
<protein>
    <submittedName>
        <fullName evidence="3">LE25-like group 4A late embryogenesis abundant protein</fullName>
    </submittedName>
</protein>
<dbReference type="GO" id="GO:0009793">
    <property type="term" value="P:embryo development ending in seed dormancy"/>
    <property type="evidence" value="ECO:0007669"/>
    <property type="project" value="InterPro"/>
</dbReference>
<accession>A0A3R5SJ91</accession>
<feature type="region of interest" description="Disordered" evidence="2">
    <location>
        <begin position="1"/>
        <end position="149"/>
    </location>
</feature>
<dbReference type="PANTHER" id="PTHR33493">
    <property type="entry name" value="LATE EMBRYOGENESIS ABUNDANT PROTEIN 6-RELATED"/>
    <property type="match status" value="1"/>
</dbReference>
<proteinExistence type="evidence at transcript level"/>
<dbReference type="AlphaFoldDB" id="A0A3R5SJ91"/>
<evidence type="ECO:0000256" key="2">
    <source>
        <dbReference type="SAM" id="MobiDB-lite"/>
    </source>
</evidence>
<dbReference type="InterPro" id="IPR005513">
    <property type="entry name" value="LEA_1"/>
</dbReference>
<dbReference type="Pfam" id="PF03760">
    <property type="entry name" value="LEA_1"/>
    <property type="match status" value="1"/>
</dbReference>
<comment type="similarity">
    <text evidence="1">Belongs to the LEA type 1 family.</text>
</comment>
<evidence type="ECO:0000313" key="3">
    <source>
        <dbReference type="EMBL" id="QAA78556.1"/>
    </source>
</evidence>